<evidence type="ECO:0000313" key="2">
    <source>
        <dbReference type="Proteomes" id="UP001207468"/>
    </source>
</evidence>
<gene>
    <name evidence="1" type="ORF">F5148DRAFT_772245</name>
</gene>
<accession>A0ACC0UE21</accession>
<keyword evidence="2" id="KW-1185">Reference proteome</keyword>
<protein>
    <submittedName>
        <fullName evidence="1">Auxin efflux carrier</fullName>
    </submittedName>
</protein>
<organism evidence="1 2">
    <name type="scientific">Russula earlei</name>
    <dbReference type="NCBI Taxonomy" id="71964"/>
    <lineage>
        <taxon>Eukaryota</taxon>
        <taxon>Fungi</taxon>
        <taxon>Dikarya</taxon>
        <taxon>Basidiomycota</taxon>
        <taxon>Agaricomycotina</taxon>
        <taxon>Agaricomycetes</taxon>
        <taxon>Russulales</taxon>
        <taxon>Russulaceae</taxon>
        <taxon>Russula</taxon>
    </lineage>
</organism>
<dbReference type="EMBL" id="JAGFNK010000067">
    <property type="protein sequence ID" value="KAI9509304.1"/>
    <property type="molecule type" value="Genomic_DNA"/>
</dbReference>
<reference evidence="1" key="1">
    <citation type="submission" date="2021-03" db="EMBL/GenBank/DDBJ databases">
        <title>Evolutionary priming and transition to the ectomycorrhizal habit in an iconic lineage of mushroom-forming fungi: is preadaptation a requirement?</title>
        <authorList>
            <consortium name="DOE Joint Genome Institute"/>
            <person name="Looney B.P."/>
            <person name="Miyauchi S."/>
            <person name="Morin E."/>
            <person name="Drula E."/>
            <person name="Courty P.E."/>
            <person name="Chicoki N."/>
            <person name="Fauchery L."/>
            <person name="Kohler A."/>
            <person name="Kuo A."/>
            <person name="LaButti K."/>
            <person name="Pangilinan J."/>
            <person name="Lipzen A."/>
            <person name="Riley R."/>
            <person name="Andreopoulos W."/>
            <person name="He G."/>
            <person name="Johnson J."/>
            <person name="Barry K.W."/>
            <person name="Grigoriev I.V."/>
            <person name="Nagy L."/>
            <person name="Hibbett D."/>
            <person name="Henrissat B."/>
            <person name="Matheny P.B."/>
            <person name="Labbe J."/>
            <person name="Martin A.F."/>
        </authorList>
    </citation>
    <scope>NUCLEOTIDE SEQUENCE</scope>
    <source>
        <strain evidence="1">BPL698</strain>
    </source>
</reference>
<evidence type="ECO:0000313" key="1">
    <source>
        <dbReference type="EMBL" id="KAI9509304.1"/>
    </source>
</evidence>
<dbReference type="Proteomes" id="UP001207468">
    <property type="component" value="Unassembled WGS sequence"/>
</dbReference>
<sequence length="502" mass="55502">MSSTMPTGNSPPWLLFQSVLGSIIQVTLVCVSGYILARRGILDKPTQKQLNALNVNFFTPCLLFSKVAFFLSPAKLKELWIIPISFLLVSAVSLGVGWLLGNLFRLRPSQRNFAMAAATFMNSNSLPVALLQSLAVTVPGLKWGDDDTKDAMIGRALTYLLLCSTIGQFLRWSFGVHLLSMADPIDETDHTSETPDIVVAEQQQPLGIFGDHSGLVPRGPTARRHTTHSFYSFPSTPYFPNVQLPSDTEVTSVFESESDSDEELLIPTWSRPPPTFFQRARRSVHSIWKKVTGFLTPPLWASIISLIVALCQPLQHALEVHMHPLQGAITQTGNCSIPITLVVLGAYFHRPPEQPETTTTPSSDRSWQRASFASGLREIFRLKAREEVGRPGSRHHPRNGEGKTIFVAIITRMFVVPALFLPLIAYGALRNHLPVFEDPVFVLSNVLLLASPPALTLAQITQAVSSDTFERLVSRTIFWSYCFVAPPAMVAYALIAMLLTNI</sequence>
<name>A0ACC0UE21_9AGAM</name>
<proteinExistence type="predicted"/>
<comment type="caution">
    <text evidence="1">The sequence shown here is derived from an EMBL/GenBank/DDBJ whole genome shotgun (WGS) entry which is preliminary data.</text>
</comment>